<proteinExistence type="inferred from homology"/>
<dbReference type="SUPFAM" id="SSF53187">
    <property type="entry name" value="Zn-dependent exopeptidases"/>
    <property type="match status" value="1"/>
</dbReference>
<comment type="catalytic activity">
    <reaction evidence="23">
        <text>L-phenylalanine + (9Z)-octadecenoate = N-(9Z-octadecenoyl)-L-phenylalanine + H2O</text>
        <dbReference type="Rhea" id="RHEA:51300"/>
        <dbReference type="ChEBI" id="CHEBI:15377"/>
        <dbReference type="ChEBI" id="CHEBI:30823"/>
        <dbReference type="ChEBI" id="CHEBI:58095"/>
        <dbReference type="ChEBI" id="CHEBI:134020"/>
    </reaction>
    <physiologicalReaction direction="left-to-right" evidence="23">
        <dbReference type="Rhea" id="RHEA:51301"/>
    </physiologicalReaction>
    <physiologicalReaction direction="right-to-left" evidence="23">
        <dbReference type="Rhea" id="RHEA:51302"/>
    </physiologicalReaction>
</comment>
<dbReference type="FunFam" id="1.10.150.900:FF:000003">
    <property type="entry name" value="N-fatty-acyl-amino acid synthase/hydrolase PM20D1"/>
    <property type="match status" value="1"/>
</dbReference>
<comment type="catalytic activity">
    <reaction evidence="11">
        <text>N-(9Z-octadecenoyl)-L-tyrosine + H2O = L-tyrosine + (9Z)-octadecenoate</text>
        <dbReference type="Rhea" id="RHEA:64184"/>
        <dbReference type="ChEBI" id="CHEBI:15377"/>
        <dbReference type="ChEBI" id="CHEBI:30823"/>
        <dbReference type="ChEBI" id="CHEBI:58315"/>
        <dbReference type="ChEBI" id="CHEBI:149734"/>
    </reaction>
    <physiologicalReaction direction="left-to-right" evidence="11">
        <dbReference type="Rhea" id="RHEA:64185"/>
    </physiologicalReaction>
</comment>
<evidence type="ECO:0000256" key="10">
    <source>
        <dbReference type="ARBA" id="ARBA00047723"/>
    </source>
</evidence>
<evidence type="ECO:0000256" key="14">
    <source>
        <dbReference type="ARBA" id="ARBA00048145"/>
    </source>
</evidence>
<comment type="catalytic activity">
    <reaction evidence="14">
        <text>N-(9Z-octadecenoyl)-L-methionine + H2O = (9Z)-octadecenoate + L-methionine</text>
        <dbReference type="Rhea" id="RHEA:64144"/>
        <dbReference type="ChEBI" id="CHEBI:15377"/>
        <dbReference type="ChEBI" id="CHEBI:30823"/>
        <dbReference type="ChEBI" id="CHEBI:57844"/>
        <dbReference type="ChEBI" id="CHEBI:149732"/>
    </reaction>
    <physiologicalReaction direction="left-to-right" evidence="14">
        <dbReference type="Rhea" id="RHEA:64145"/>
    </physiologicalReaction>
</comment>
<comment type="caution">
    <text evidence="27">The sequence shown here is derived from an EMBL/GenBank/DDBJ whole genome shotgun (WGS) entry which is preliminary data.</text>
</comment>
<evidence type="ECO:0000313" key="27">
    <source>
        <dbReference type="EMBL" id="KAJ9598198.1"/>
    </source>
</evidence>
<organism evidence="27 28">
    <name type="scientific">Diploptera punctata</name>
    <name type="common">Pacific beetle cockroach</name>
    <dbReference type="NCBI Taxonomy" id="6984"/>
    <lineage>
        <taxon>Eukaryota</taxon>
        <taxon>Metazoa</taxon>
        <taxon>Ecdysozoa</taxon>
        <taxon>Arthropoda</taxon>
        <taxon>Hexapoda</taxon>
        <taxon>Insecta</taxon>
        <taxon>Pterygota</taxon>
        <taxon>Neoptera</taxon>
        <taxon>Polyneoptera</taxon>
        <taxon>Dictyoptera</taxon>
        <taxon>Blattodea</taxon>
        <taxon>Blaberoidea</taxon>
        <taxon>Blaberidae</taxon>
        <taxon>Diplopterinae</taxon>
        <taxon>Diploptera</taxon>
    </lineage>
</organism>
<dbReference type="SUPFAM" id="SSF55031">
    <property type="entry name" value="Bacterial exopeptidase dimerisation domain"/>
    <property type="match status" value="1"/>
</dbReference>
<dbReference type="PANTHER" id="PTHR45962">
    <property type="entry name" value="N-FATTY-ACYL-AMINO ACID SYNTHASE/HYDROLASE PM20D1"/>
    <property type="match status" value="1"/>
</dbReference>
<comment type="catalytic activity">
    <reaction evidence="17">
        <text>an N-acyl-L-amino acid + H2O = an L-alpha-amino acid + a carboxylate</text>
        <dbReference type="Rhea" id="RHEA:15565"/>
        <dbReference type="ChEBI" id="CHEBI:15377"/>
        <dbReference type="ChEBI" id="CHEBI:29067"/>
        <dbReference type="ChEBI" id="CHEBI:59869"/>
        <dbReference type="ChEBI" id="CHEBI:59874"/>
        <dbReference type="EC" id="3.5.1.14"/>
    </reaction>
    <physiologicalReaction direction="left-to-right" evidence="17">
        <dbReference type="Rhea" id="RHEA:15566"/>
    </physiologicalReaction>
    <physiologicalReaction direction="right-to-left" evidence="17">
        <dbReference type="Rhea" id="RHEA:15567"/>
    </physiologicalReaction>
</comment>
<evidence type="ECO:0000256" key="1">
    <source>
        <dbReference type="ARBA" id="ARBA00004872"/>
    </source>
</evidence>
<evidence type="ECO:0000256" key="22">
    <source>
        <dbReference type="ARBA" id="ARBA00048840"/>
    </source>
</evidence>
<protein>
    <recommendedName>
        <fullName evidence="26">Peptidase M20 dimerisation domain-containing protein</fullName>
    </recommendedName>
</protein>
<evidence type="ECO:0000256" key="19">
    <source>
        <dbReference type="ARBA" id="ARBA00048729"/>
    </source>
</evidence>
<dbReference type="AlphaFoldDB" id="A0AAD8EPU8"/>
<dbReference type="GO" id="GO:0008233">
    <property type="term" value="F:peptidase activity"/>
    <property type="evidence" value="ECO:0007669"/>
    <property type="project" value="UniProtKB-KW"/>
</dbReference>
<sequence length="511" mass="57013">AIKMGLASKRKGRWRFRCWQKLLLALVGCPLAAGVLLVLVAIFRAVFVEQQSQSILHILNNQVVEKIDESQITQRAERLAGALKIPSVSYGIDNQEKEALLQLHQYLQTNFPLIHSASFIKKEVINTYSLLYTVEGTTKGKLPYLLASHLDVVPVDPSSWDVPPFGGKIVNRTYIYGRGAIDDKSGVMGIMEAVEYMIQKGQRPQRSFFMAFGHDEEISGKRGFPLSKELIPGTDKHVAMVGVSEKGSATLELSVSGTPGHSSFPPAESAIGILAAAVAKLEENPQPSHLGQGPESATFKYMAPHVSFFYRILYNNMWLFSGLMAREMERVPLTNAFVRTTTAITVFHGGIKDNVVPPSAKAVINHRVHPSQTVAEVIAYDRKIISDSRVHIRVKTSREAHPISPFGQDCIPYQMVAVSIRQVYTDAIVVPAVFIANTDTRWYLSFTTNLYRFLPTVVMPEDVSRYHGNNERISIHHYNQAVNFYYRVIRNADMLIDQVPASTVNNGEEEL</sequence>
<reference evidence="27" key="1">
    <citation type="journal article" date="2023" name="IScience">
        <title>Live-bearing cockroach genome reveals convergent evolutionary mechanisms linked to viviparity in insects and beyond.</title>
        <authorList>
            <person name="Fouks B."/>
            <person name="Harrison M.C."/>
            <person name="Mikhailova A.A."/>
            <person name="Marchal E."/>
            <person name="English S."/>
            <person name="Carruthers M."/>
            <person name="Jennings E.C."/>
            <person name="Chiamaka E.L."/>
            <person name="Frigard R.A."/>
            <person name="Pippel M."/>
            <person name="Attardo G.M."/>
            <person name="Benoit J.B."/>
            <person name="Bornberg-Bauer E."/>
            <person name="Tobe S.S."/>
        </authorList>
    </citation>
    <scope>NUCLEOTIDE SEQUENCE</scope>
    <source>
        <strain evidence="27">Stay&amp;Tobe</strain>
    </source>
</reference>
<keyword evidence="3" id="KW-0645">Protease</keyword>
<evidence type="ECO:0000256" key="4">
    <source>
        <dbReference type="ARBA" id="ARBA00022723"/>
    </source>
</evidence>
<evidence type="ECO:0000256" key="21">
    <source>
        <dbReference type="ARBA" id="ARBA00048827"/>
    </source>
</evidence>
<evidence type="ECO:0000256" key="9">
    <source>
        <dbReference type="ARBA" id="ARBA00047567"/>
    </source>
</evidence>
<evidence type="ECO:0000256" key="25">
    <source>
        <dbReference type="ARBA" id="ARBA00049457"/>
    </source>
</evidence>
<gene>
    <name evidence="27" type="ORF">L9F63_011118</name>
</gene>
<keyword evidence="6" id="KW-0862">Zinc</keyword>
<evidence type="ECO:0000256" key="16">
    <source>
        <dbReference type="ARBA" id="ARBA00048402"/>
    </source>
</evidence>
<comment type="catalytic activity">
    <reaction evidence="19">
        <text>N-(9Z-octadecenoyl)-L-glutamine + H2O = L-glutamine + (9Z)-octadecenoate</text>
        <dbReference type="Rhea" id="RHEA:51356"/>
        <dbReference type="ChEBI" id="CHEBI:15377"/>
        <dbReference type="ChEBI" id="CHEBI:30823"/>
        <dbReference type="ChEBI" id="CHEBI:58359"/>
        <dbReference type="ChEBI" id="CHEBI:134033"/>
    </reaction>
    <physiologicalReaction direction="left-to-right" evidence="19">
        <dbReference type="Rhea" id="RHEA:51357"/>
    </physiologicalReaction>
</comment>
<evidence type="ECO:0000256" key="7">
    <source>
        <dbReference type="ARBA" id="ARBA00046147"/>
    </source>
</evidence>
<comment type="catalytic activity">
    <reaction evidence="8">
        <text>(9Z)-octadecenoate + glycine = N-(9Z-octadecenoyl)glycine + H2O</text>
        <dbReference type="Rhea" id="RHEA:51316"/>
        <dbReference type="ChEBI" id="CHEBI:15377"/>
        <dbReference type="ChEBI" id="CHEBI:30823"/>
        <dbReference type="ChEBI" id="CHEBI:57305"/>
        <dbReference type="ChEBI" id="CHEBI:133992"/>
    </reaction>
    <physiologicalReaction direction="right-to-left" evidence="8">
        <dbReference type="Rhea" id="RHEA:51318"/>
    </physiologicalReaction>
</comment>
<comment type="catalytic activity">
    <reaction evidence="25">
        <text>N-(9Z-octadecenoyl)-L-lysine + H2O = L-lysine + (9Z)-octadecenoate</text>
        <dbReference type="Rhea" id="RHEA:64192"/>
        <dbReference type="ChEBI" id="CHEBI:15377"/>
        <dbReference type="ChEBI" id="CHEBI:30823"/>
        <dbReference type="ChEBI" id="CHEBI:32551"/>
        <dbReference type="ChEBI" id="CHEBI:149731"/>
    </reaction>
    <physiologicalReaction direction="left-to-right" evidence="25">
        <dbReference type="Rhea" id="RHEA:64193"/>
    </physiologicalReaction>
</comment>
<dbReference type="InterPro" id="IPR002933">
    <property type="entry name" value="Peptidase_M20"/>
</dbReference>
<evidence type="ECO:0000256" key="15">
    <source>
        <dbReference type="ARBA" id="ARBA00048380"/>
    </source>
</evidence>
<accession>A0AAD8EPU8</accession>
<dbReference type="Gene3D" id="1.10.150.900">
    <property type="match status" value="1"/>
</dbReference>
<evidence type="ECO:0000256" key="8">
    <source>
        <dbReference type="ARBA" id="ARBA00047450"/>
    </source>
</evidence>
<dbReference type="GO" id="GO:0006508">
    <property type="term" value="P:proteolysis"/>
    <property type="evidence" value="ECO:0007669"/>
    <property type="project" value="UniProtKB-KW"/>
</dbReference>
<comment type="catalytic activity">
    <reaction evidence="22">
        <text>an N-acyl-aromatic L-alpha-amino acid + H2O = an aromatic L-alpha-amino acid + a carboxylate</text>
        <dbReference type="Rhea" id="RHEA:54184"/>
        <dbReference type="ChEBI" id="CHEBI:15377"/>
        <dbReference type="ChEBI" id="CHEBI:29067"/>
        <dbReference type="ChEBI" id="CHEBI:84824"/>
        <dbReference type="ChEBI" id="CHEBI:138093"/>
        <dbReference type="EC" id="3.5.1.114"/>
    </reaction>
    <physiologicalReaction direction="left-to-right" evidence="22">
        <dbReference type="Rhea" id="RHEA:54185"/>
    </physiologicalReaction>
    <physiologicalReaction direction="right-to-left" evidence="22">
        <dbReference type="Rhea" id="RHEA:54186"/>
    </physiologicalReaction>
</comment>
<reference evidence="27" key="2">
    <citation type="submission" date="2023-05" db="EMBL/GenBank/DDBJ databases">
        <authorList>
            <person name="Fouks B."/>
        </authorList>
    </citation>
    <scope>NUCLEOTIDE SEQUENCE</scope>
    <source>
        <strain evidence="27">Stay&amp;Tobe</strain>
        <tissue evidence="27">Testes</tissue>
    </source>
</reference>
<evidence type="ECO:0000256" key="20">
    <source>
        <dbReference type="ARBA" id="ARBA00048822"/>
    </source>
</evidence>
<comment type="catalytic activity">
    <reaction evidence="9">
        <text>N-(4Z,7Z,10Z,13Z,16Z,19Z-docosahexaenoyl)-L-phenylalanine + H2O = (4Z,7Z,10Z,13Z,16Z,19Z)-docosahexaenoate + L-phenylalanine</text>
        <dbReference type="Rhea" id="RHEA:64132"/>
        <dbReference type="ChEBI" id="CHEBI:15377"/>
        <dbReference type="ChEBI" id="CHEBI:58095"/>
        <dbReference type="ChEBI" id="CHEBI:77016"/>
        <dbReference type="ChEBI" id="CHEBI:149701"/>
    </reaction>
    <physiologicalReaction direction="left-to-right" evidence="9">
        <dbReference type="Rhea" id="RHEA:64133"/>
    </physiologicalReaction>
</comment>
<dbReference type="GO" id="GO:0046872">
    <property type="term" value="F:metal ion binding"/>
    <property type="evidence" value="ECO:0007669"/>
    <property type="project" value="UniProtKB-KW"/>
</dbReference>
<comment type="catalytic activity">
    <reaction evidence="24">
        <text>N-(5Z,8Z,11Z,14Z-eicosatetraenoyl)-L-serine + H2O = (5Z,8Z,11Z,14Z)-eicosatetraenoate + L-serine</text>
        <dbReference type="Rhea" id="RHEA:64116"/>
        <dbReference type="ChEBI" id="CHEBI:15377"/>
        <dbReference type="ChEBI" id="CHEBI:32395"/>
        <dbReference type="ChEBI" id="CHEBI:33384"/>
        <dbReference type="ChEBI" id="CHEBI:149697"/>
    </reaction>
    <physiologicalReaction direction="left-to-right" evidence="24">
        <dbReference type="Rhea" id="RHEA:64117"/>
    </physiologicalReaction>
    <physiologicalReaction direction="right-to-left" evidence="24">
        <dbReference type="Rhea" id="RHEA:64118"/>
    </physiologicalReaction>
</comment>
<name>A0AAD8EPU8_DIPPU</name>
<comment type="similarity">
    <text evidence="2">Belongs to the peptidase M20A family.</text>
</comment>
<dbReference type="GO" id="GO:0043604">
    <property type="term" value="P:amide biosynthetic process"/>
    <property type="evidence" value="ECO:0007669"/>
    <property type="project" value="TreeGrafter"/>
</dbReference>
<comment type="catalytic activity">
    <reaction evidence="18">
        <text>N-(9Z-octadecenoyl)-L-serine + H2O = L-serine + (9Z)-octadecenoate</text>
        <dbReference type="Rhea" id="RHEA:51352"/>
        <dbReference type="ChEBI" id="CHEBI:15377"/>
        <dbReference type="ChEBI" id="CHEBI:30823"/>
        <dbReference type="ChEBI" id="CHEBI:33384"/>
        <dbReference type="ChEBI" id="CHEBI:134031"/>
    </reaction>
    <physiologicalReaction direction="left-to-right" evidence="18">
        <dbReference type="Rhea" id="RHEA:51353"/>
    </physiologicalReaction>
</comment>
<evidence type="ECO:0000256" key="17">
    <source>
        <dbReference type="ARBA" id="ARBA00048579"/>
    </source>
</evidence>
<evidence type="ECO:0000256" key="18">
    <source>
        <dbReference type="ARBA" id="ARBA00048597"/>
    </source>
</evidence>
<evidence type="ECO:0000259" key="26">
    <source>
        <dbReference type="Pfam" id="PF07687"/>
    </source>
</evidence>
<comment type="catalytic activity">
    <reaction evidence="12">
        <text>(5Z,8Z,11Z,14Z)-eicosatetraenoate + L-phenylalanine = N-(5Z,8Z,11Z,14Z-eicosatetraenoyl)-L-phenylalanine + H2O</text>
        <dbReference type="Rhea" id="RHEA:51312"/>
        <dbReference type="ChEBI" id="CHEBI:15377"/>
        <dbReference type="ChEBI" id="CHEBI:32395"/>
        <dbReference type="ChEBI" id="CHEBI:58095"/>
        <dbReference type="ChEBI" id="CHEBI:134022"/>
    </reaction>
    <physiologicalReaction direction="left-to-right" evidence="12">
        <dbReference type="Rhea" id="RHEA:51313"/>
    </physiologicalReaction>
    <physiologicalReaction direction="right-to-left" evidence="12">
        <dbReference type="Rhea" id="RHEA:51314"/>
    </physiologicalReaction>
</comment>
<comment type="function">
    <text evidence="7">Secreted enzyme that regulates the endogenous N-fatty acyl amino acid (NAAs) tissue and circulating levels by functioning as a bidirectional NAA synthase/hydrolase. It condenses free fatty acids and free amino acids to generate NAAs and bidirectionally catalyzes the reverse hydrolysis reaction. Some of these NAAs stimulate oxidative metabolism via mitochondrial uncoupling, increasing energy expenditure in a UPC1-independent manner. Thereby, this secreted protein may indirectly regulate whole body energy expenditure. PM20D1 circulates in tight association with both low- and high-density (LDL and HDL,respectively) lipoprotein particles.</text>
</comment>
<keyword evidence="28" id="KW-1185">Reference proteome</keyword>
<dbReference type="InterPro" id="IPR011650">
    <property type="entry name" value="Peptidase_M20_dimer"/>
</dbReference>
<evidence type="ECO:0000256" key="5">
    <source>
        <dbReference type="ARBA" id="ARBA00022801"/>
    </source>
</evidence>
<dbReference type="GO" id="GO:0006520">
    <property type="term" value="P:amino acid metabolic process"/>
    <property type="evidence" value="ECO:0007669"/>
    <property type="project" value="TreeGrafter"/>
</dbReference>
<evidence type="ECO:0000256" key="2">
    <source>
        <dbReference type="ARBA" id="ARBA00006247"/>
    </source>
</evidence>
<evidence type="ECO:0000256" key="3">
    <source>
        <dbReference type="ARBA" id="ARBA00022670"/>
    </source>
</evidence>
<evidence type="ECO:0000256" key="24">
    <source>
        <dbReference type="ARBA" id="ARBA00049100"/>
    </source>
</evidence>
<dbReference type="InterPro" id="IPR036264">
    <property type="entry name" value="Bact_exopeptidase_dim_dom"/>
</dbReference>
<dbReference type="Gene3D" id="3.40.630.10">
    <property type="entry name" value="Zn peptidases"/>
    <property type="match status" value="1"/>
</dbReference>
<evidence type="ECO:0000256" key="13">
    <source>
        <dbReference type="ARBA" id="ARBA00047879"/>
    </source>
</evidence>
<dbReference type="Proteomes" id="UP001233999">
    <property type="component" value="Unassembled WGS sequence"/>
</dbReference>
<evidence type="ECO:0000313" key="28">
    <source>
        <dbReference type="Proteomes" id="UP001233999"/>
    </source>
</evidence>
<feature type="domain" description="Peptidase M20 dimerisation" evidence="26">
    <location>
        <begin position="244"/>
        <end position="385"/>
    </location>
</feature>
<dbReference type="GO" id="GO:0004046">
    <property type="term" value="F:aminoacylase activity"/>
    <property type="evidence" value="ECO:0007669"/>
    <property type="project" value="UniProtKB-EC"/>
</dbReference>
<comment type="catalytic activity">
    <reaction evidence="16">
        <text>N-(5Z,8Z,11Z,14Z)-eicosatetraenoyl-glycine + H2O = (5Z,8Z,11Z,14Z)-eicosatetraenoate + glycine</text>
        <dbReference type="Rhea" id="RHEA:64108"/>
        <dbReference type="ChEBI" id="CHEBI:15377"/>
        <dbReference type="ChEBI" id="CHEBI:32395"/>
        <dbReference type="ChEBI" id="CHEBI:57305"/>
        <dbReference type="ChEBI" id="CHEBI:59002"/>
    </reaction>
    <physiologicalReaction direction="left-to-right" evidence="16">
        <dbReference type="Rhea" id="RHEA:64109"/>
    </physiologicalReaction>
    <physiologicalReaction direction="right-to-left" evidence="16">
        <dbReference type="Rhea" id="RHEA:64110"/>
    </physiologicalReaction>
</comment>
<comment type="catalytic activity">
    <reaction evidence="20">
        <text>N-(9Z-octadecenoyl)-L-tryptophan + H2O = L-tryptophan + (9Z)-octadecenoate</text>
        <dbReference type="Rhea" id="RHEA:64176"/>
        <dbReference type="ChEBI" id="CHEBI:15377"/>
        <dbReference type="ChEBI" id="CHEBI:30823"/>
        <dbReference type="ChEBI" id="CHEBI:57912"/>
        <dbReference type="ChEBI" id="CHEBI:149733"/>
    </reaction>
    <physiologicalReaction direction="left-to-right" evidence="20">
        <dbReference type="Rhea" id="RHEA:64177"/>
    </physiologicalReaction>
</comment>
<comment type="catalytic activity">
    <reaction evidence="13">
        <text>N-hexadecanoyl-L-phenylalanine + H2O = hexadecanoate + L-phenylalanine</text>
        <dbReference type="Rhea" id="RHEA:64124"/>
        <dbReference type="ChEBI" id="CHEBI:7896"/>
        <dbReference type="ChEBI" id="CHEBI:15377"/>
        <dbReference type="ChEBI" id="CHEBI:58095"/>
        <dbReference type="ChEBI" id="CHEBI:149699"/>
    </reaction>
    <physiologicalReaction direction="left-to-right" evidence="13">
        <dbReference type="Rhea" id="RHEA:64125"/>
    </physiologicalReaction>
</comment>
<evidence type="ECO:0000256" key="23">
    <source>
        <dbReference type="ARBA" id="ARBA00048879"/>
    </source>
</evidence>
<dbReference type="InterPro" id="IPR047177">
    <property type="entry name" value="Pept_M20A"/>
</dbReference>
<dbReference type="EMBL" id="JASPKZ010001237">
    <property type="protein sequence ID" value="KAJ9598198.1"/>
    <property type="molecule type" value="Genomic_DNA"/>
</dbReference>
<comment type="catalytic activity">
    <reaction evidence="21">
        <text>N-(9Z-octadecenoyl)-L-leucine + H2O = L-leucine + (9Z)-octadecenoate</text>
        <dbReference type="Rhea" id="RHEA:51360"/>
        <dbReference type="ChEBI" id="CHEBI:15377"/>
        <dbReference type="ChEBI" id="CHEBI:30823"/>
        <dbReference type="ChEBI" id="CHEBI:57427"/>
        <dbReference type="ChEBI" id="CHEBI:134035"/>
    </reaction>
    <physiologicalReaction direction="left-to-right" evidence="21">
        <dbReference type="Rhea" id="RHEA:51361"/>
    </physiologicalReaction>
    <physiologicalReaction direction="right-to-left" evidence="21">
        <dbReference type="Rhea" id="RHEA:51362"/>
    </physiologicalReaction>
</comment>
<evidence type="ECO:0000256" key="12">
    <source>
        <dbReference type="ARBA" id="ARBA00047874"/>
    </source>
</evidence>
<dbReference type="Gene3D" id="3.30.70.360">
    <property type="match status" value="1"/>
</dbReference>
<evidence type="ECO:0000256" key="11">
    <source>
        <dbReference type="ARBA" id="ARBA00047866"/>
    </source>
</evidence>
<comment type="catalytic activity">
    <reaction evidence="10">
        <text>N-octadecanoyl-L-phenylalanine + H2O = octadecanoate + L-phenylalanine</text>
        <dbReference type="Rhea" id="RHEA:64128"/>
        <dbReference type="ChEBI" id="CHEBI:15377"/>
        <dbReference type="ChEBI" id="CHEBI:25629"/>
        <dbReference type="ChEBI" id="CHEBI:58095"/>
        <dbReference type="ChEBI" id="CHEBI:149700"/>
    </reaction>
    <physiologicalReaction direction="left-to-right" evidence="10">
        <dbReference type="Rhea" id="RHEA:64129"/>
    </physiologicalReaction>
</comment>
<evidence type="ECO:0000256" key="6">
    <source>
        <dbReference type="ARBA" id="ARBA00022833"/>
    </source>
</evidence>
<keyword evidence="4" id="KW-0479">Metal-binding</keyword>
<dbReference type="PANTHER" id="PTHR45962:SF1">
    <property type="entry name" value="N-FATTY-ACYL-AMINO ACID SYNTHASE_HYDROLASE PM20D1"/>
    <property type="match status" value="1"/>
</dbReference>
<dbReference type="Pfam" id="PF01546">
    <property type="entry name" value="Peptidase_M20"/>
    <property type="match status" value="1"/>
</dbReference>
<keyword evidence="5" id="KW-0378">Hydrolase</keyword>
<comment type="pathway">
    <text evidence="1">Lipid metabolism; fatty acid metabolism.</text>
</comment>
<dbReference type="Pfam" id="PF07687">
    <property type="entry name" value="M20_dimer"/>
    <property type="match status" value="1"/>
</dbReference>
<dbReference type="GO" id="GO:0043605">
    <property type="term" value="P:amide catabolic process"/>
    <property type="evidence" value="ECO:0007669"/>
    <property type="project" value="TreeGrafter"/>
</dbReference>
<comment type="catalytic activity">
    <reaction evidence="15">
        <text>N-(9Z-octadecenoyl)-L-asparagine + H2O = L-asparagine + (9Z)-octadecenoate</text>
        <dbReference type="Rhea" id="RHEA:64136"/>
        <dbReference type="ChEBI" id="CHEBI:15377"/>
        <dbReference type="ChEBI" id="CHEBI:30823"/>
        <dbReference type="ChEBI" id="CHEBI:58048"/>
        <dbReference type="ChEBI" id="CHEBI:149730"/>
    </reaction>
    <physiologicalReaction direction="left-to-right" evidence="15">
        <dbReference type="Rhea" id="RHEA:64137"/>
    </physiologicalReaction>
</comment>
<feature type="non-terminal residue" evidence="27">
    <location>
        <position position="1"/>
    </location>
</feature>